<organism evidence="18 19">
    <name type="scientific">Clupea harengus</name>
    <name type="common">Atlantic herring</name>
    <dbReference type="NCBI Taxonomy" id="7950"/>
    <lineage>
        <taxon>Eukaryota</taxon>
        <taxon>Metazoa</taxon>
        <taxon>Chordata</taxon>
        <taxon>Craniata</taxon>
        <taxon>Vertebrata</taxon>
        <taxon>Euteleostomi</taxon>
        <taxon>Actinopterygii</taxon>
        <taxon>Neopterygii</taxon>
        <taxon>Teleostei</taxon>
        <taxon>Clupei</taxon>
        <taxon>Clupeiformes</taxon>
        <taxon>Clupeoidei</taxon>
        <taxon>Clupeidae</taxon>
        <taxon>Clupea</taxon>
    </lineage>
</organism>
<evidence type="ECO:0000256" key="4">
    <source>
        <dbReference type="ARBA" id="ARBA00022499"/>
    </source>
</evidence>
<evidence type="ECO:0000256" key="3">
    <source>
        <dbReference type="ARBA" id="ARBA00022448"/>
    </source>
</evidence>
<keyword evidence="6 14" id="KW-1000">Mitochondrion outer membrane</keyword>
<evidence type="ECO:0000256" key="10">
    <source>
        <dbReference type="ARBA" id="ARBA00023128"/>
    </source>
</evidence>
<dbReference type="CDD" id="cd03078">
    <property type="entry name" value="GST_N_Metaxin1_like"/>
    <property type="match status" value="1"/>
</dbReference>
<dbReference type="PANTHER" id="PTHR12289">
    <property type="entry name" value="METAXIN RELATED"/>
    <property type="match status" value="1"/>
</dbReference>
<dbReference type="SUPFAM" id="SSF47616">
    <property type="entry name" value="GST C-terminal domain-like"/>
    <property type="match status" value="1"/>
</dbReference>
<dbReference type="OrthoDB" id="5835136at2759"/>
<dbReference type="GeneID" id="105896144"/>
<keyword evidence="4" id="KW-1017">Isopeptide bond</keyword>
<dbReference type="PANTHER" id="PTHR12289:SF34">
    <property type="entry name" value="METAXIN-1"/>
    <property type="match status" value="1"/>
</dbReference>
<evidence type="ECO:0000256" key="14">
    <source>
        <dbReference type="PIRNR" id="PIRNR038150"/>
    </source>
</evidence>
<keyword evidence="7" id="KW-0832">Ubl conjugation</keyword>
<evidence type="ECO:0000256" key="9">
    <source>
        <dbReference type="ARBA" id="ARBA00022989"/>
    </source>
</evidence>
<dbReference type="RefSeq" id="XP_012678320.1">
    <property type="nucleotide sequence ID" value="XM_012822866.3"/>
</dbReference>
<dbReference type="InterPro" id="IPR036282">
    <property type="entry name" value="Glutathione-S-Trfase_C_sf"/>
</dbReference>
<evidence type="ECO:0000256" key="5">
    <source>
        <dbReference type="ARBA" id="ARBA00022692"/>
    </source>
</evidence>
<name>A0A6P3VQ74_CLUHA</name>
<dbReference type="PIRSF" id="PIRSF038150">
    <property type="entry name" value="Metaxin"/>
    <property type="match status" value="1"/>
</dbReference>
<evidence type="ECO:0000256" key="7">
    <source>
        <dbReference type="ARBA" id="ARBA00022843"/>
    </source>
</evidence>
<keyword evidence="3" id="KW-0813">Transport</keyword>
<dbReference type="GO" id="GO:0015031">
    <property type="term" value="P:protein transport"/>
    <property type="evidence" value="ECO:0007669"/>
    <property type="project" value="UniProtKB-KW"/>
</dbReference>
<dbReference type="SFLD" id="SFLDS00019">
    <property type="entry name" value="Glutathione_Transferase_(cytos"/>
    <property type="match status" value="1"/>
</dbReference>
<reference evidence="19" key="1">
    <citation type="submission" date="2025-08" db="UniProtKB">
        <authorList>
            <consortium name="RefSeq"/>
        </authorList>
    </citation>
    <scope>IDENTIFICATION</scope>
</reference>
<evidence type="ECO:0000256" key="2">
    <source>
        <dbReference type="ARBA" id="ARBA00009170"/>
    </source>
</evidence>
<evidence type="ECO:0000256" key="1">
    <source>
        <dbReference type="ARBA" id="ARBA00004294"/>
    </source>
</evidence>
<evidence type="ECO:0000256" key="12">
    <source>
        <dbReference type="ARBA" id="ARBA00037753"/>
    </source>
</evidence>
<protein>
    <recommendedName>
        <fullName evidence="14">Metaxin</fullName>
    </recommendedName>
</protein>
<comment type="subcellular location">
    <subcellularLocation>
        <location evidence="1 14">Mitochondrion outer membrane</location>
    </subcellularLocation>
</comment>
<keyword evidence="8" id="KW-0653">Protein transport</keyword>
<feature type="domain" description="Mitochondrial outer membrane transport complex Sam37/metaxin N-terminal" evidence="16">
    <location>
        <begin position="23"/>
        <end position="144"/>
    </location>
</feature>
<dbReference type="InterPro" id="IPR017410">
    <property type="entry name" value="Metaxin1/3"/>
</dbReference>
<dbReference type="InterPro" id="IPR040079">
    <property type="entry name" value="Glutathione_S-Trfase"/>
</dbReference>
<evidence type="ECO:0000256" key="15">
    <source>
        <dbReference type="SAM" id="Phobius"/>
    </source>
</evidence>
<evidence type="ECO:0000259" key="17">
    <source>
        <dbReference type="Pfam" id="PF17171"/>
    </source>
</evidence>
<evidence type="ECO:0000256" key="6">
    <source>
        <dbReference type="ARBA" id="ARBA00022787"/>
    </source>
</evidence>
<keyword evidence="5 15" id="KW-0812">Transmembrane</keyword>
<evidence type="ECO:0000313" key="19">
    <source>
        <dbReference type="RefSeq" id="XP_012678320.1"/>
    </source>
</evidence>
<dbReference type="Pfam" id="PF10568">
    <property type="entry name" value="Tom37"/>
    <property type="match status" value="1"/>
</dbReference>
<sequence>MAAPLELFSWKGSWGLPSVNTECLIVLAYARFAGVPLKLHKTANPWGSPTGTLPALKTGEDGSFSQPSKIIIEFRKQKYNADFDLSAKEGADTLAFISLVEEKLMPALIYTLWVDPKNYVEVTRRWHGDNIPFPLNFFLPSHMRRQQLARLRLIKGNEALEAGEEVEKELYHDAQECMDLLSQRLGSSKFFFGDSPSSLDAHVFGYLALVLKIKLPCGQLQQHLQSLDNLTQFCSNILTLYFPSELDEGPAHKISIQPEASDLDSGPNKKRKQLLSLFFALGAMLSYALLTGIVSVEHVSIEDSRESQDISEGQPGEEDE</sequence>
<comment type="function">
    <text evidence="12">Involved in transport of proteins into the mitochondrion. Essential for embryonic development.</text>
</comment>
<dbReference type="Gene3D" id="1.20.1050.10">
    <property type="match status" value="1"/>
</dbReference>
<dbReference type="Pfam" id="PF17171">
    <property type="entry name" value="GST_C_6"/>
    <property type="match status" value="1"/>
</dbReference>
<keyword evidence="18" id="KW-1185">Reference proteome</keyword>
<accession>A0A6P3VQ74</accession>
<dbReference type="CDD" id="cd03212">
    <property type="entry name" value="GST_C_Metaxin1_3"/>
    <property type="match status" value="1"/>
</dbReference>
<dbReference type="KEGG" id="char:105896144"/>
<dbReference type="CTD" id="556917"/>
<gene>
    <name evidence="19" type="primary">mtx1a</name>
</gene>
<comment type="subunit">
    <text evidence="13">Interacts with MTX2/metaxin-2. Associates with the mitochondrial contact site and cristae organizing system (MICOS) complex, composed of at least MICOS10/MIC10, CHCHD3/MIC19, CHCHD6/MIC25, APOOL/MIC27, IMMT/MIC60, APOO/MIC23/MIC26 and QIL1/MIC13. This complex was also known under the names MINOS or MitOS complex. The MICOS complex associates with mitochondrial outer membrane proteins SAMM50, MTX1 and MTX2 (together described as components of the mitochondrial outer membrane sorting assembly machinery (SAM) complex) and DNAJC11, mitochondrial inner membrane protein TMEM11 and with HSPA9. The MICOS and SAM complexes together with DNAJC11 are part of a large protein complex spanning both membranes termed the mitochondrial intermembrane space bridging (MIB) complex. Interacts with ARMC1.</text>
</comment>
<dbReference type="AlphaFoldDB" id="A0A6P3VQ74"/>
<dbReference type="InterPro" id="IPR050931">
    <property type="entry name" value="Mito_Protein_Transport_Metaxin"/>
</dbReference>
<keyword evidence="9 15" id="KW-1133">Transmembrane helix</keyword>
<dbReference type="SFLD" id="SFLDG01180">
    <property type="entry name" value="SUF1"/>
    <property type="match status" value="1"/>
</dbReference>
<evidence type="ECO:0000256" key="8">
    <source>
        <dbReference type="ARBA" id="ARBA00022927"/>
    </source>
</evidence>
<keyword evidence="10" id="KW-0496">Mitochondrion</keyword>
<evidence type="ECO:0000256" key="13">
    <source>
        <dbReference type="ARBA" id="ARBA00046575"/>
    </source>
</evidence>
<dbReference type="InterPro" id="IPR033468">
    <property type="entry name" value="Metaxin_GST"/>
</dbReference>
<keyword evidence="11 15" id="KW-0472">Membrane</keyword>
<feature type="domain" description="Metaxin glutathione S-transferase" evidence="17">
    <location>
        <begin position="174"/>
        <end position="237"/>
    </location>
</feature>
<dbReference type="GO" id="GO:0007005">
    <property type="term" value="P:mitochondrion organization"/>
    <property type="evidence" value="ECO:0007669"/>
    <property type="project" value="InterPro"/>
</dbReference>
<dbReference type="GO" id="GO:0001401">
    <property type="term" value="C:SAM complex"/>
    <property type="evidence" value="ECO:0007669"/>
    <property type="project" value="InterPro"/>
</dbReference>
<comment type="similarity">
    <text evidence="2 14">Belongs to the metaxin family.</text>
</comment>
<feature type="transmembrane region" description="Helical" evidence="15">
    <location>
        <begin position="274"/>
        <end position="296"/>
    </location>
</feature>
<proteinExistence type="inferred from homology"/>
<evidence type="ECO:0000256" key="11">
    <source>
        <dbReference type="ARBA" id="ARBA00023136"/>
    </source>
</evidence>
<evidence type="ECO:0000313" key="18">
    <source>
        <dbReference type="Proteomes" id="UP000515152"/>
    </source>
</evidence>
<dbReference type="Proteomes" id="UP000515152">
    <property type="component" value="Chromosome 11"/>
</dbReference>
<evidence type="ECO:0000259" key="16">
    <source>
        <dbReference type="Pfam" id="PF10568"/>
    </source>
</evidence>
<dbReference type="InterPro" id="IPR019564">
    <property type="entry name" value="Sam37/metaxin_N"/>
</dbReference>